<evidence type="ECO:0000313" key="3">
    <source>
        <dbReference type="EMBL" id="EWC78157.1"/>
    </source>
</evidence>
<organism evidence="3 4">
    <name type="scientific">Plasmodium falciparum UGT5.1</name>
    <dbReference type="NCBI Taxonomy" id="1237627"/>
    <lineage>
        <taxon>Eukaryota</taxon>
        <taxon>Sar</taxon>
        <taxon>Alveolata</taxon>
        <taxon>Apicomplexa</taxon>
        <taxon>Aconoidasida</taxon>
        <taxon>Haemosporida</taxon>
        <taxon>Plasmodiidae</taxon>
        <taxon>Plasmodium</taxon>
        <taxon>Plasmodium (Laverania)</taxon>
    </lineage>
</organism>
<evidence type="ECO:0000313" key="4">
    <source>
        <dbReference type="Proteomes" id="UP000030697"/>
    </source>
</evidence>
<evidence type="ECO:0000256" key="2">
    <source>
        <dbReference type="SAM" id="MobiDB-lite"/>
    </source>
</evidence>
<dbReference type="AlphaFoldDB" id="W7JGR7"/>
<feature type="coiled-coil region" evidence="1">
    <location>
        <begin position="77"/>
        <end position="113"/>
    </location>
</feature>
<gene>
    <name evidence="3" type="ORF">C923_01180</name>
</gene>
<protein>
    <submittedName>
        <fullName evidence="3">Uncharacterized protein</fullName>
    </submittedName>
</protein>
<feature type="compositionally biased region" description="Polar residues" evidence="2">
    <location>
        <begin position="1"/>
        <end position="10"/>
    </location>
</feature>
<reference evidence="3 4" key="1">
    <citation type="submission" date="2013-02" db="EMBL/GenBank/DDBJ databases">
        <title>The Genome Sequence of Plasmodium falciparum UGT5.1.</title>
        <authorList>
            <consortium name="The Broad Institute Genome Sequencing Platform"/>
            <consortium name="The Broad Institute Genome Sequencing Center for Infectious Disease"/>
            <person name="Neafsey D."/>
            <person name="Cheeseman I."/>
            <person name="Volkman S."/>
            <person name="Adams J."/>
            <person name="Walker B."/>
            <person name="Young S.K."/>
            <person name="Zeng Q."/>
            <person name="Gargeya S."/>
            <person name="Fitzgerald M."/>
            <person name="Haas B."/>
            <person name="Abouelleil A."/>
            <person name="Alvarado L."/>
            <person name="Arachchi H.M."/>
            <person name="Berlin A.M."/>
            <person name="Chapman S.B."/>
            <person name="Dewar J."/>
            <person name="Goldberg J."/>
            <person name="Griggs A."/>
            <person name="Gujja S."/>
            <person name="Hansen M."/>
            <person name="Howarth C."/>
            <person name="Imamovic A."/>
            <person name="Larimer J."/>
            <person name="McCowan C."/>
            <person name="Murphy C."/>
            <person name="Neiman D."/>
            <person name="Pearson M."/>
            <person name="Priest M."/>
            <person name="Roberts A."/>
            <person name="Saif S."/>
            <person name="Shea T."/>
            <person name="Sisk P."/>
            <person name="Sykes S."/>
            <person name="Wortman J."/>
            <person name="Nusbaum C."/>
            <person name="Birren B."/>
        </authorList>
    </citation>
    <scope>NUCLEOTIDE SEQUENCE [LARGE SCALE GENOMIC DNA]</scope>
    <source>
        <strain evidence="3 4">UGT5.1</strain>
    </source>
</reference>
<proteinExistence type="predicted"/>
<accession>W7JGR7</accession>
<keyword evidence="1" id="KW-0175">Coiled coil</keyword>
<evidence type="ECO:0000256" key="1">
    <source>
        <dbReference type="SAM" id="Coils"/>
    </source>
</evidence>
<sequence>MNSNPTTEMTTTKKEHSQDNMCEIMNKSDKNNNSSLSSRSEKSQSEEIKLCNSGIFNEDKEKQYNDFLKSYNAEYSVEQMKNFLNTIEDEEEKEEIEDLLDSLNKIKNEDNDNTKENVTYDIEIHENRDTHKQNDLLNDKGFKQKLLRNGPLMK</sequence>
<feature type="region of interest" description="Disordered" evidence="2">
    <location>
        <begin position="1"/>
        <end position="47"/>
    </location>
</feature>
<name>W7JGR7_PLAFA</name>
<dbReference type="EMBL" id="KE124451">
    <property type="protein sequence ID" value="EWC78157.1"/>
    <property type="molecule type" value="Genomic_DNA"/>
</dbReference>
<dbReference type="Proteomes" id="UP000030697">
    <property type="component" value="Unassembled WGS sequence"/>
</dbReference>